<reference evidence="3" key="1">
    <citation type="submission" date="2018-12" db="EMBL/GenBank/DDBJ databases">
        <title>Tengunoibacter tsumagoiensis gen. nov., sp. nov., Dictyobacter kobayashii sp. nov., D. alpinus sp. nov., and D. joshuensis sp. nov. and description of Dictyobacteraceae fam. nov. within the order Ktedonobacterales isolated from Tengu-no-mugimeshi.</title>
        <authorList>
            <person name="Wang C.M."/>
            <person name="Zheng Y."/>
            <person name="Sakai Y."/>
            <person name="Toyoda A."/>
            <person name="Minakuchi Y."/>
            <person name="Abe K."/>
            <person name="Yokota A."/>
            <person name="Yabe S."/>
        </authorList>
    </citation>
    <scope>NUCLEOTIDE SEQUENCE [LARGE SCALE GENOMIC DNA]</scope>
    <source>
        <strain evidence="3">Uno3</strain>
    </source>
</reference>
<keyword evidence="1" id="KW-0812">Transmembrane</keyword>
<accession>A0A402AAN1</accession>
<evidence type="ECO:0000256" key="1">
    <source>
        <dbReference type="SAM" id="Phobius"/>
    </source>
</evidence>
<keyword evidence="1" id="KW-1133">Transmembrane helix</keyword>
<feature type="transmembrane region" description="Helical" evidence="1">
    <location>
        <begin position="150"/>
        <end position="168"/>
    </location>
</feature>
<dbReference type="AlphaFoldDB" id="A0A402AAN1"/>
<evidence type="ECO:0000313" key="2">
    <source>
        <dbReference type="EMBL" id="GCE16158.1"/>
    </source>
</evidence>
<keyword evidence="1" id="KW-0472">Membrane</keyword>
<evidence type="ECO:0000313" key="3">
    <source>
        <dbReference type="Proteomes" id="UP000287352"/>
    </source>
</evidence>
<keyword evidence="3" id="KW-1185">Reference proteome</keyword>
<dbReference type="Proteomes" id="UP000287352">
    <property type="component" value="Unassembled WGS sequence"/>
</dbReference>
<sequence>MRTIQSYEGTPSQSWLRAGHSSYQKSQQVLRRQQTVAALRILFGVLWAWDAWQKWQSPFVAHVARYLTEEAYYASPFFRSWLTFWGSIGRAQPSGFAYSLAIGEACIAFGLMSGTLTNLTCCTGILFTLAGWSTLNLFGGLIGNSGNDPGIILVYLLALLGLLVSNAGKTWGTDRYLHGLLGQWNFLASHAKLPFQISTPADQTVSNRLPQRLR</sequence>
<organism evidence="2 3">
    <name type="scientific">Tengunoibacter tsumagoiensis</name>
    <dbReference type="NCBI Taxonomy" id="2014871"/>
    <lineage>
        <taxon>Bacteria</taxon>
        <taxon>Bacillati</taxon>
        <taxon>Chloroflexota</taxon>
        <taxon>Ktedonobacteria</taxon>
        <taxon>Ktedonobacterales</taxon>
        <taxon>Dictyobacteraceae</taxon>
        <taxon>Tengunoibacter</taxon>
    </lineage>
</organism>
<protein>
    <recommendedName>
        <fullName evidence="4">DoxX family protein</fullName>
    </recommendedName>
</protein>
<gene>
    <name evidence="2" type="ORF">KTT_60170</name>
</gene>
<dbReference type="RefSeq" id="WP_161975871.1">
    <property type="nucleotide sequence ID" value="NZ_BIFR01000002.1"/>
</dbReference>
<name>A0A402AAN1_9CHLR</name>
<evidence type="ECO:0008006" key="4">
    <source>
        <dbReference type="Google" id="ProtNLM"/>
    </source>
</evidence>
<comment type="caution">
    <text evidence="2">The sequence shown here is derived from an EMBL/GenBank/DDBJ whole genome shotgun (WGS) entry which is preliminary data.</text>
</comment>
<proteinExistence type="predicted"/>
<dbReference type="EMBL" id="BIFR01000002">
    <property type="protein sequence ID" value="GCE16158.1"/>
    <property type="molecule type" value="Genomic_DNA"/>
</dbReference>